<evidence type="ECO:0000256" key="1">
    <source>
        <dbReference type="ARBA" id="ARBA00004651"/>
    </source>
</evidence>
<feature type="domain" description="FeoB-type G" evidence="16">
    <location>
        <begin position="22"/>
        <end position="190"/>
    </location>
</feature>
<dbReference type="GO" id="GO:0005525">
    <property type="term" value="F:GTP binding"/>
    <property type="evidence" value="ECO:0007669"/>
    <property type="project" value="UniProtKB-KW"/>
</dbReference>
<evidence type="ECO:0000256" key="10">
    <source>
        <dbReference type="ARBA" id="ARBA00023134"/>
    </source>
</evidence>
<dbReference type="CDD" id="cd01879">
    <property type="entry name" value="FeoB"/>
    <property type="match status" value="1"/>
</dbReference>
<name>A0A7V4XTL2_9BACT</name>
<feature type="binding site" evidence="14">
    <location>
        <position position="40"/>
    </location>
    <ligand>
        <name>Mg(2+)</name>
        <dbReference type="ChEBI" id="CHEBI:18420"/>
        <label>2</label>
    </ligand>
</feature>
<dbReference type="InterPro" id="IPR011642">
    <property type="entry name" value="Gate_dom"/>
</dbReference>
<dbReference type="InterPro" id="IPR006073">
    <property type="entry name" value="GTP-bd"/>
</dbReference>
<dbReference type="GO" id="GO:0005886">
    <property type="term" value="C:plasma membrane"/>
    <property type="evidence" value="ECO:0007669"/>
    <property type="project" value="UniProtKB-SubCell"/>
</dbReference>
<evidence type="ECO:0000256" key="14">
    <source>
        <dbReference type="PIRSR" id="PIRSR603373-2"/>
    </source>
</evidence>
<keyword evidence="10 13" id="KW-0342">GTP-binding</keyword>
<dbReference type="InterPro" id="IPR003373">
    <property type="entry name" value="Fe2_transport_prot-B"/>
</dbReference>
<dbReference type="GO" id="GO:0015093">
    <property type="term" value="F:ferrous iron transmembrane transporter activity"/>
    <property type="evidence" value="ECO:0007669"/>
    <property type="project" value="UniProtKB-UniRule"/>
</dbReference>
<gene>
    <name evidence="17" type="primary">feoB</name>
    <name evidence="17" type="ORF">ENW50_08200</name>
</gene>
<dbReference type="InterPro" id="IPR011640">
    <property type="entry name" value="Fe2_transport_prot_B_C"/>
</dbReference>
<dbReference type="SUPFAM" id="SSF52540">
    <property type="entry name" value="P-loop containing nucleoside triphosphate hydrolases"/>
    <property type="match status" value="1"/>
</dbReference>
<feature type="transmembrane region" description="Helical" evidence="15">
    <location>
        <begin position="378"/>
        <end position="404"/>
    </location>
</feature>
<dbReference type="Gene3D" id="3.40.50.300">
    <property type="entry name" value="P-loop containing nucleotide triphosphate hydrolases"/>
    <property type="match status" value="1"/>
</dbReference>
<dbReference type="Pfam" id="PF07664">
    <property type="entry name" value="FeoB_C"/>
    <property type="match status" value="1"/>
</dbReference>
<comment type="function">
    <text evidence="15">Probable transporter of a GTP-driven Fe(2+) uptake system.</text>
</comment>
<evidence type="ECO:0000256" key="12">
    <source>
        <dbReference type="NCBIfam" id="TIGR00437"/>
    </source>
</evidence>
<feature type="transmembrane region" description="Helical" evidence="15">
    <location>
        <begin position="607"/>
        <end position="628"/>
    </location>
</feature>
<feature type="binding site" evidence="13">
    <location>
        <begin position="170"/>
        <end position="172"/>
    </location>
    <ligand>
        <name>GTP</name>
        <dbReference type="ChEBI" id="CHEBI:37565"/>
        <label>1</label>
    </ligand>
</feature>
<dbReference type="EMBL" id="DTKL01000052">
    <property type="protein sequence ID" value="HGY94645.1"/>
    <property type="molecule type" value="Genomic_DNA"/>
</dbReference>
<evidence type="ECO:0000256" key="2">
    <source>
        <dbReference type="ARBA" id="ARBA00022448"/>
    </source>
</evidence>
<dbReference type="InterPro" id="IPR030389">
    <property type="entry name" value="G_FEOB_dom"/>
</dbReference>
<evidence type="ECO:0000256" key="6">
    <source>
        <dbReference type="ARBA" id="ARBA00022741"/>
    </source>
</evidence>
<dbReference type="Pfam" id="PF07670">
    <property type="entry name" value="Gate"/>
    <property type="match status" value="2"/>
</dbReference>
<feature type="transmembrane region" description="Helical" evidence="15">
    <location>
        <begin position="244"/>
        <end position="265"/>
    </location>
</feature>
<proteinExistence type="inferred from homology"/>
<keyword evidence="7 15" id="KW-1133">Transmembrane helix</keyword>
<organism evidence="17">
    <name type="scientific">Acidobacterium capsulatum</name>
    <dbReference type="NCBI Taxonomy" id="33075"/>
    <lineage>
        <taxon>Bacteria</taxon>
        <taxon>Pseudomonadati</taxon>
        <taxon>Acidobacteriota</taxon>
        <taxon>Terriglobia</taxon>
        <taxon>Terriglobales</taxon>
        <taxon>Acidobacteriaceae</taxon>
        <taxon>Acidobacterium</taxon>
    </lineage>
</organism>
<evidence type="ECO:0000256" key="5">
    <source>
        <dbReference type="ARBA" id="ARBA00022692"/>
    </source>
</evidence>
<keyword evidence="14" id="KW-0479">Metal-binding</keyword>
<protein>
    <recommendedName>
        <fullName evidence="12 15">Ferrous iron transport protein B</fullName>
    </recommendedName>
</protein>
<dbReference type="Pfam" id="PF02421">
    <property type="entry name" value="FeoB_N"/>
    <property type="match status" value="1"/>
</dbReference>
<comment type="caution">
    <text evidence="17">The sequence shown here is derived from an EMBL/GenBank/DDBJ whole genome shotgun (WGS) entry which is preliminary data.</text>
</comment>
<feature type="transmembrane region" description="Helical" evidence="15">
    <location>
        <begin position="416"/>
        <end position="439"/>
    </location>
</feature>
<keyword evidence="9" id="KW-0406">Ion transport</keyword>
<comment type="subcellular location">
    <subcellularLocation>
        <location evidence="15">Cell inner membrane</location>
        <topology evidence="15">Multi-pass membrane protein</topology>
    </subcellularLocation>
    <subcellularLocation>
        <location evidence="1">Cell membrane</location>
        <topology evidence="1">Multi-pass membrane protein</topology>
    </subcellularLocation>
</comment>
<keyword evidence="5 15" id="KW-0812">Transmembrane</keyword>
<evidence type="ECO:0000256" key="15">
    <source>
        <dbReference type="RuleBase" id="RU362098"/>
    </source>
</evidence>
<keyword evidence="11 15" id="KW-0472">Membrane</keyword>
<keyword evidence="6 13" id="KW-0547">Nucleotide-binding</keyword>
<accession>A0A7V4XTL2</accession>
<dbReference type="InterPro" id="IPR050860">
    <property type="entry name" value="FeoB_GTPase"/>
</dbReference>
<feature type="transmembrane region" description="Helical" evidence="15">
    <location>
        <begin position="271"/>
        <end position="288"/>
    </location>
</feature>
<keyword evidence="4 15" id="KW-0410">Iron transport</keyword>
<feature type="binding site" evidence="14">
    <location>
        <position position="44"/>
    </location>
    <ligand>
        <name>Mg(2+)</name>
        <dbReference type="ChEBI" id="CHEBI:18420"/>
        <label>2</label>
    </ligand>
</feature>
<dbReference type="PRINTS" id="PR00326">
    <property type="entry name" value="GTP1OBG"/>
</dbReference>
<evidence type="ECO:0000256" key="13">
    <source>
        <dbReference type="PIRSR" id="PIRSR603373-1"/>
    </source>
</evidence>
<feature type="transmembrane region" description="Helical" evidence="15">
    <location>
        <begin position="300"/>
        <end position="324"/>
    </location>
</feature>
<feature type="binding site" evidence="13">
    <location>
        <begin position="54"/>
        <end position="58"/>
    </location>
    <ligand>
        <name>GTP</name>
        <dbReference type="ChEBI" id="CHEBI:37565"/>
        <label>1</label>
    </ligand>
</feature>
<dbReference type="PANTHER" id="PTHR43185">
    <property type="entry name" value="FERROUS IRON TRANSPORT PROTEIN B"/>
    <property type="match status" value="1"/>
</dbReference>
<evidence type="ECO:0000256" key="9">
    <source>
        <dbReference type="ARBA" id="ARBA00023065"/>
    </source>
</evidence>
<sequence>MSSCCTTDTIELPQQPRVAGKLQTVALVGPPNSGKSTLFNRLTGLRQKVANYPGVTVEQHLGRMKGIGRADLVLIDLPGIYSFDSYSEDARVAVDVLRGEMPGTPRPDAVLLVLDSLHLRRQLMLAAPVLALNLPTLVLLNMTDLMESRGGEVDTLALAQELGVPVAKISGAQGIGLNAIAQFLNRRSEPAVETTQAPRLELPVVGNARSYRQWATGVSSRTKYKAPLSSEWTRKLDGVLLHRVWGPLLFLVVVFAVFQVVFTLGNPLSDAFGNVLYGLGDFVGRFLGDGWLKSFVIEGVWRGVASVLVFLPQILLLFLFIGVLEDSGYLARAALIADRFMKGIGLNGKAFIPLLSAYACAVPAIMATRTIENKRDRFATILVTPFMTCSARLPIYILIIAAFIPNRPVLGDLLGLQAVAMIGLYLLGFLAALGTARLLKSSILKASSTPFILELPQYRMPTARGLALRLYDRGKLFTKKTGTIILCATVVLWILAHLPIHATLPDSVIGRLGHWIEPAIRPLGFNWKIGIGILSSIVAREVIVGTLGTLYGADPATQALHLQAALRHDLTLGGAMALLVFFAFAMQCTSTLAIVRRETNSWRWPALQFAYMTVLAYLGALATNQLILHLMR</sequence>
<dbReference type="NCBIfam" id="TIGR00437">
    <property type="entry name" value="feoB"/>
    <property type="match status" value="1"/>
</dbReference>
<evidence type="ECO:0000256" key="11">
    <source>
        <dbReference type="ARBA" id="ARBA00023136"/>
    </source>
</evidence>
<feature type="transmembrane region" description="Helical" evidence="15">
    <location>
        <begin position="483"/>
        <end position="502"/>
    </location>
</feature>
<evidence type="ECO:0000256" key="3">
    <source>
        <dbReference type="ARBA" id="ARBA00022475"/>
    </source>
</evidence>
<dbReference type="AlphaFoldDB" id="A0A7V4XTL2"/>
<dbReference type="PROSITE" id="PS51711">
    <property type="entry name" value="G_FEOB"/>
    <property type="match status" value="1"/>
</dbReference>
<evidence type="ECO:0000313" key="17">
    <source>
        <dbReference type="EMBL" id="HGY94645.1"/>
    </source>
</evidence>
<evidence type="ECO:0000256" key="7">
    <source>
        <dbReference type="ARBA" id="ARBA00022989"/>
    </source>
</evidence>
<keyword evidence="14" id="KW-0460">Magnesium</keyword>
<feature type="binding site" evidence="13">
    <location>
        <begin position="141"/>
        <end position="144"/>
    </location>
    <ligand>
        <name>GTP</name>
        <dbReference type="ChEBI" id="CHEBI:37565"/>
        <label>1</label>
    </ligand>
</feature>
<feature type="binding site" evidence="14">
    <location>
        <position position="43"/>
    </location>
    <ligand>
        <name>Mg(2+)</name>
        <dbReference type="ChEBI" id="CHEBI:18420"/>
        <label>2</label>
    </ligand>
</feature>
<dbReference type="GO" id="GO:0046872">
    <property type="term" value="F:metal ion binding"/>
    <property type="evidence" value="ECO:0007669"/>
    <property type="project" value="UniProtKB-KW"/>
</dbReference>
<reference evidence="17" key="1">
    <citation type="journal article" date="2020" name="mSystems">
        <title>Genome- and Community-Level Interaction Insights into Carbon Utilization and Element Cycling Functions of Hydrothermarchaeota in Hydrothermal Sediment.</title>
        <authorList>
            <person name="Zhou Z."/>
            <person name="Liu Y."/>
            <person name="Xu W."/>
            <person name="Pan J."/>
            <person name="Luo Z.H."/>
            <person name="Li M."/>
        </authorList>
    </citation>
    <scope>NUCLEOTIDE SEQUENCE [LARGE SCALE GENOMIC DNA]</scope>
    <source>
        <strain evidence="17">SpSt-855</strain>
    </source>
</reference>
<evidence type="ECO:0000256" key="4">
    <source>
        <dbReference type="ARBA" id="ARBA00022496"/>
    </source>
</evidence>
<keyword evidence="2 15" id="KW-0813">Transport</keyword>
<feature type="binding site" evidence="13">
    <location>
        <begin position="76"/>
        <end position="79"/>
    </location>
    <ligand>
        <name>GTP</name>
        <dbReference type="ChEBI" id="CHEBI:37565"/>
        <label>1</label>
    </ligand>
</feature>
<keyword evidence="3" id="KW-1003">Cell membrane</keyword>
<keyword evidence="8 15" id="KW-0408">Iron</keyword>
<feature type="binding site" evidence="13">
    <location>
        <begin position="29"/>
        <end position="36"/>
    </location>
    <ligand>
        <name>GTP</name>
        <dbReference type="ChEBI" id="CHEBI:37565"/>
        <label>1</label>
    </ligand>
</feature>
<comment type="similarity">
    <text evidence="15">Belongs to the TRAFAC class TrmE-Era-EngA-EngB-Septin-like GTPase superfamily. FeoB GTPase (TC 9.A.8) family.</text>
</comment>
<evidence type="ECO:0000256" key="8">
    <source>
        <dbReference type="ARBA" id="ARBA00023004"/>
    </source>
</evidence>
<evidence type="ECO:0000259" key="16">
    <source>
        <dbReference type="PROSITE" id="PS51711"/>
    </source>
</evidence>
<dbReference type="InterPro" id="IPR027417">
    <property type="entry name" value="P-loop_NTPase"/>
</dbReference>
<feature type="transmembrane region" description="Helical" evidence="15">
    <location>
        <begin position="575"/>
        <end position="595"/>
    </location>
</feature>
<feature type="transmembrane region" description="Helical" evidence="15">
    <location>
        <begin position="344"/>
        <end position="366"/>
    </location>
</feature>
<dbReference type="PANTHER" id="PTHR43185:SF1">
    <property type="entry name" value="FE(2+) TRANSPORTER FEOB"/>
    <property type="match status" value="1"/>
</dbReference>